<dbReference type="Proteomes" id="UP000000361">
    <property type="component" value="Chromosome 1"/>
</dbReference>
<evidence type="ECO:0000313" key="1">
    <source>
        <dbReference type="EMBL" id="ABL68996.1"/>
    </source>
</evidence>
<sequence length="123" mass="13571">MDIFPSSCRQCIQASFRKRLFVNLGKRFFCCLFKPDRAGACLPPPGCETAGNCRIPPVTIACLSGRICPDSLMAIVCHGKQNDQIRDLRQQFSKWQRPPSQAAFSHCTGAEISRARARPATAA</sequence>
<proteinExistence type="predicted"/>
<dbReference type="AlphaFoldDB" id="A1B0F2"/>
<reference evidence="2" key="1">
    <citation type="submission" date="2006-12" db="EMBL/GenBank/DDBJ databases">
        <title>Complete sequence of chromosome 1 of Paracoccus denitrificans PD1222.</title>
        <authorList>
            <person name="Copeland A."/>
            <person name="Lucas S."/>
            <person name="Lapidus A."/>
            <person name="Barry K."/>
            <person name="Detter J.C."/>
            <person name="Glavina del Rio T."/>
            <person name="Hammon N."/>
            <person name="Israni S."/>
            <person name="Dalin E."/>
            <person name="Tice H."/>
            <person name="Pitluck S."/>
            <person name="Munk A.C."/>
            <person name="Brettin T."/>
            <person name="Bruce D."/>
            <person name="Han C."/>
            <person name="Tapia R."/>
            <person name="Gilna P."/>
            <person name="Schmutz J."/>
            <person name="Larimer F."/>
            <person name="Land M."/>
            <person name="Hauser L."/>
            <person name="Kyrpides N."/>
            <person name="Lykidis A."/>
            <person name="Spiro S."/>
            <person name="Richardson D.J."/>
            <person name="Moir J.W.B."/>
            <person name="Ferguson S.J."/>
            <person name="van Spanning R.J.M."/>
            <person name="Richardson P."/>
        </authorList>
    </citation>
    <scope>NUCLEOTIDE SEQUENCE [LARGE SCALE GENOMIC DNA]</scope>
    <source>
        <strain evidence="2">Pd 1222</strain>
    </source>
</reference>
<keyword evidence="2" id="KW-1185">Reference proteome</keyword>
<dbReference type="STRING" id="318586.Pden_0885"/>
<gene>
    <name evidence="1" type="ordered locus">Pden_0885</name>
</gene>
<dbReference type="EnsemblBacteria" id="ABL68996">
    <property type="protein sequence ID" value="ABL68996"/>
    <property type="gene ID" value="Pden_0885"/>
</dbReference>
<accession>A1B0F2</accession>
<protein>
    <submittedName>
        <fullName evidence="1">Uncharacterized protein</fullName>
    </submittedName>
</protein>
<dbReference type="HOGENOM" id="CLU_2013052_0_0_5"/>
<dbReference type="KEGG" id="pde:Pden_0885"/>
<name>A1B0F2_PARDP</name>
<evidence type="ECO:0000313" key="2">
    <source>
        <dbReference type="Proteomes" id="UP000000361"/>
    </source>
</evidence>
<dbReference type="EMBL" id="CP000489">
    <property type="protein sequence ID" value="ABL68996.1"/>
    <property type="molecule type" value="Genomic_DNA"/>
</dbReference>
<organism evidence="1 2">
    <name type="scientific">Paracoccus denitrificans (strain Pd 1222)</name>
    <dbReference type="NCBI Taxonomy" id="318586"/>
    <lineage>
        <taxon>Bacteria</taxon>
        <taxon>Pseudomonadati</taxon>
        <taxon>Pseudomonadota</taxon>
        <taxon>Alphaproteobacteria</taxon>
        <taxon>Rhodobacterales</taxon>
        <taxon>Paracoccaceae</taxon>
        <taxon>Paracoccus</taxon>
    </lineage>
</organism>